<evidence type="ECO:0000313" key="1">
    <source>
        <dbReference type="EMBL" id="EDO61380.1"/>
    </source>
</evidence>
<protein>
    <submittedName>
        <fullName evidence="1">Uncharacterized protein</fullName>
    </submittedName>
</protein>
<reference evidence="1 2" key="2">
    <citation type="submission" date="2007-08" db="EMBL/GenBank/DDBJ databases">
        <authorList>
            <person name="Fulton L."/>
            <person name="Clifton S."/>
            <person name="Fulton B."/>
            <person name="Xu J."/>
            <person name="Minx P."/>
            <person name="Pepin K.H."/>
            <person name="Johnson M."/>
            <person name="Thiruvilangam P."/>
            <person name="Bhonagiri V."/>
            <person name="Nash W.E."/>
            <person name="Wang C."/>
            <person name="Mardis E.R."/>
            <person name="Wilson R.K."/>
        </authorList>
    </citation>
    <scope>NUCLEOTIDE SEQUENCE [LARGE SCALE GENOMIC DNA]</scope>
    <source>
        <strain evidence="1 2">DSM 753</strain>
    </source>
</reference>
<dbReference type="Proteomes" id="UP000003490">
    <property type="component" value="Unassembled WGS sequence"/>
</dbReference>
<evidence type="ECO:0000313" key="2">
    <source>
        <dbReference type="Proteomes" id="UP000003490"/>
    </source>
</evidence>
<name>A7VT85_9FIRM</name>
<sequence length="40" mass="4741">MFLIHTISPFYLKLVENLSTIYILQSAERIKEENKKQPFG</sequence>
<dbReference type="AlphaFoldDB" id="A7VT85"/>
<reference evidence="1 2" key="1">
    <citation type="submission" date="2007-08" db="EMBL/GenBank/DDBJ databases">
        <title>Draft genome sequence of Clostridium leptum (DSM 753).</title>
        <authorList>
            <person name="Sudarsanam P."/>
            <person name="Ley R."/>
            <person name="Guruge J."/>
            <person name="Turnbaugh P.J."/>
            <person name="Mahowald M."/>
            <person name="Liep D."/>
            <person name="Gordon J."/>
        </authorList>
    </citation>
    <scope>NUCLEOTIDE SEQUENCE [LARGE SCALE GENOMIC DNA]</scope>
    <source>
        <strain evidence="1 2">DSM 753</strain>
    </source>
</reference>
<proteinExistence type="predicted"/>
<dbReference type="EMBL" id="ABCB02000018">
    <property type="protein sequence ID" value="EDO61380.1"/>
    <property type="molecule type" value="Genomic_DNA"/>
</dbReference>
<comment type="caution">
    <text evidence="1">The sequence shown here is derived from an EMBL/GenBank/DDBJ whole genome shotgun (WGS) entry which is preliminary data.</text>
</comment>
<gene>
    <name evidence="1" type="ORF">CLOLEP_01775</name>
</gene>
<dbReference type="HOGENOM" id="CLU_3287426_0_0_9"/>
<accession>A7VT85</accession>
<organism evidence="1 2">
    <name type="scientific">[Clostridium] leptum DSM 753</name>
    <dbReference type="NCBI Taxonomy" id="428125"/>
    <lineage>
        <taxon>Bacteria</taxon>
        <taxon>Bacillati</taxon>
        <taxon>Bacillota</taxon>
        <taxon>Clostridia</taxon>
        <taxon>Eubacteriales</taxon>
        <taxon>Oscillospiraceae</taxon>
        <taxon>Oscillospiraceae incertae sedis</taxon>
    </lineage>
</organism>